<feature type="transmembrane region" description="Helical" evidence="9">
    <location>
        <begin position="126"/>
        <end position="149"/>
    </location>
</feature>
<dbReference type="PROSITE" id="PS50929">
    <property type="entry name" value="ABC_TM1F"/>
    <property type="match status" value="1"/>
</dbReference>
<feature type="transmembrane region" description="Helical" evidence="9">
    <location>
        <begin position="6"/>
        <end position="28"/>
    </location>
</feature>
<dbReference type="CDD" id="cd18604">
    <property type="entry name" value="ABC_6TM_VMR1_D2_like"/>
    <property type="match status" value="1"/>
</dbReference>
<keyword evidence="4" id="KW-0677">Repeat</keyword>
<dbReference type="InParanoid" id="A0A423VD22"/>
<dbReference type="InterPro" id="IPR011527">
    <property type="entry name" value="ABC1_TM_dom"/>
</dbReference>
<dbReference type="FunFam" id="1.20.1560.10:FF:000013">
    <property type="entry name" value="ABC transporter C family member 2"/>
    <property type="match status" value="1"/>
</dbReference>
<feature type="domain" description="ABC transporter" evidence="10">
    <location>
        <begin position="318"/>
        <end position="557"/>
    </location>
</feature>
<dbReference type="PROSITE" id="PS50893">
    <property type="entry name" value="ABC_TRANSPORTER_2"/>
    <property type="match status" value="1"/>
</dbReference>
<accession>A0A423VD22</accession>
<dbReference type="PANTHER" id="PTHR24223:SF353">
    <property type="entry name" value="ABC TRANSPORTER ATP-BINDING PROTEIN_PERMEASE VMR1-RELATED"/>
    <property type="match status" value="1"/>
</dbReference>
<dbReference type="SUPFAM" id="SSF90123">
    <property type="entry name" value="ABC transporter transmembrane region"/>
    <property type="match status" value="1"/>
</dbReference>
<protein>
    <recommendedName>
        <fullName evidence="14">ABC transmembrane type-1 domain-containing protein</fullName>
    </recommendedName>
</protein>
<keyword evidence="2" id="KW-0813">Transport</keyword>
<dbReference type="PANTHER" id="PTHR24223">
    <property type="entry name" value="ATP-BINDING CASSETTE SUB-FAMILY C"/>
    <property type="match status" value="1"/>
</dbReference>
<dbReference type="InterPro" id="IPR003593">
    <property type="entry name" value="AAA+_ATPase"/>
</dbReference>
<feature type="domain" description="ABC transmembrane type-1" evidence="11">
    <location>
        <begin position="8"/>
        <end position="297"/>
    </location>
</feature>
<dbReference type="FunFam" id="3.40.50.300:FF:000630">
    <property type="entry name" value="ATP-binding cassette (ABC) transporter, putative"/>
    <property type="match status" value="1"/>
</dbReference>
<dbReference type="CDD" id="cd03244">
    <property type="entry name" value="ABCC_MRP_domain2"/>
    <property type="match status" value="1"/>
</dbReference>
<dbReference type="InterPro" id="IPR027417">
    <property type="entry name" value="P-loop_NTPase"/>
</dbReference>
<keyword evidence="7 9" id="KW-1133">Transmembrane helix</keyword>
<dbReference type="Gene3D" id="1.20.1560.10">
    <property type="entry name" value="ABC transporter type 1, transmembrane domain"/>
    <property type="match status" value="1"/>
</dbReference>
<name>A0A423VD22_9PEZI</name>
<feature type="transmembrane region" description="Helical" evidence="9">
    <location>
        <begin position="155"/>
        <end position="175"/>
    </location>
</feature>
<evidence type="ECO:0000259" key="11">
    <source>
        <dbReference type="PROSITE" id="PS50929"/>
    </source>
</evidence>
<reference evidence="12 13" key="1">
    <citation type="submission" date="2015-09" db="EMBL/GenBank/DDBJ databases">
        <title>Host preference determinants of Valsa canker pathogens revealed by comparative genomics.</title>
        <authorList>
            <person name="Yin Z."/>
            <person name="Huang L."/>
        </authorList>
    </citation>
    <scope>NUCLEOTIDE SEQUENCE [LARGE SCALE GENOMIC DNA]</scope>
    <source>
        <strain evidence="12 13">SXYLt</strain>
    </source>
</reference>
<dbReference type="GO" id="GO:0005524">
    <property type="term" value="F:ATP binding"/>
    <property type="evidence" value="ECO:0007669"/>
    <property type="project" value="UniProtKB-KW"/>
</dbReference>
<comment type="subcellular location">
    <subcellularLocation>
        <location evidence="1">Membrane</location>
        <topology evidence="1">Multi-pass membrane protein</topology>
    </subcellularLocation>
</comment>
<dbReference type="Gene3D" id="3.40.50.300">
    <property type="entry name" value="P-loop containing nucleotide triphosphate hydrolases"/>
    <property type="match status" value="1"/>
</dbReference>
<dbReference type="SUPFAM" id="SSF52540">
    <property type="entry name" value="P-loop containing nucleoside triphosphate hydrolases"/>
    <property type="match status" value="1"/>
</dbReference>
<dbReference type="InterPro" id="IPR003439">
    <property type="entry name" value="ABC_transporter-like_ATP-bd"/>
</dbReference>
<dbReference type="Pfam" id="PF00664">
    <property type="entry name" value="ABC_membrane"/>
    <property type="match status" value="1"/>
</dbReference>
<keyword evidence="5" id="KW-0547">Nucleotide-binding</keyword>
<evidence type="ECO:0000256" key="5">
    <source>
        <dbReference type="ARBA" id="ARBA00022741"/>
    </source>
</evidence>
<evidence type="ECO:0000259" key="10">
    <source>
        <dbReference type="PROSITE" id="PS50893"/>
    </source>
</evidence>
<proteinExistence type="predicted"/>
<dbReference type="InterPro" id="IPR050173">
    <property type="entry name" value="ABC_transporter_C-like"/>
</dbReference>
<dbReference type="GO" id="GO:0016887">
    <property type="term" value="F:ATP hydrolysis activity"/>
    <property type="evidence" value="ECO:0007669"/>
    <property type="project" value="InterPro"/>
</dbReference>
<feature type="transmembrane region" description="Helical" evidence="9">
    <location>
        <begin position="244"/>
        <end position="261"/>
    </location>
</feature>
<dbReference type="AlphaFoldDB" id="A0A423VD22"/>
<keyword evidence="3 9" id="KW-0812">Transmembrane</keyword>
<dbReference type="GO" id="GO:0000329">
    <property type="term" value="C:fungal-type vacuole membrane"/>
    <property type="evidence" value="ECO:0007669"/>
    <property type="project" value="TreeGrafter"/>
</dbReference>
<evidence type="ECO:0000256" key="9">
    <source>
        <dbReference type="SAM" id="Phobius"/>
    </source>
</evidence>
<evidence type="ECO:0000256" key="3">
    <source>
        <dbReference type="ARBA" id="ARBA00022692"/>
    </source>
</evidence>
<dbReference type="OrthoDB" id="6500128at2759"/>
<evidence type="ECO:0000313" key="13">
    <source>
        <dbReference type="Proteomes" id="UP000285146"/>
    </source>
</evidence>
<dbReference type="EMBL" id="LKEB01000112">
    <property type="protein sequence ID" value="ROV88867.1"/>
    <property type="molecule type" value="Genomic_DNA"/>
</dbReference>
<evidence type="ECO:0000256" key="4">
    <source>
        <dbReference type="ARBA" id="ARBA00022737"/>
    </source>
</evidence>
<evidence type="ECO:0000313" key="12">
    <source>
        <dbReference type="EMBL" id="ROV88867.1"/>
    </source>
</evidence>
<dbReference type="Proteomes" id="UP000285146">
    <property type="component" value="Unassembled WGS sequence"/>
</dbReference>
<organism evidence="12 13">
    <name type="scientific">Cytospora leucostoma</name>
    <dbReference type="NCBI Taxonomy" id="1230097"/>
    <lineage>
        <taxon>Eukaryota</taxon>
        <taxon>Fungi</taxon>
        <taxon>Dikarya</taxon>
        <taxon>Ascomycota</taxon>
        <taxon>Pezizomycotina</taxon>
        <taxon>Sordariomycetes</taxon>
        <taxon>Sordariomycetidae</taxon>
        <taxon>Diaporthales</taxon>
        <taxon>Cytosporaceae</taxon>
        <taxon>Cytospora</taxon>
    </lineage>
</organism>
<sequence>MGSMWFWIVVIIGFVAQQLASLGTNLWIKEWEFQYDRLDKDAAVKIAEEVAAWRYLAVYTAICVTYSLVTFLRDLITFSGSLKASSKIFERLIRSVLFAKFAFFDRPLGQITNRFSKDISVVDQSLASFSVSASQIAATVAMIVVLILWVIPGVALALVLGVIFFAYYYVTALYVRGAQDLKRIESVSRSPLYQRIGETITGYVSIRGYGREAVFAAKHGNLVDGLNRPYLLLWAGKQWLTMRVNILSSIITFITGAFIVWEVGSIDTGAAGLVLTYATTFTENMLWFVQIYTIIQQNLTSVEMIVDVPQDWPTRGVVRFRNFTARYGPHLEPVLKGIDLEVKAGQRVAIVGRTGAGKSSMALALIRALEVDDDGGRIEIDGVDIAGVELARLRGTAITIIPQDPQLVDGSVRTNLDPLGQHSDGEILGVLRSMQQQQEGPYKDLHLALDLDQPASDLSCGQCQLLCVARGLLRKTRVLVLDEAVASVDHAADAAIQAGLRPRVAAAGTTVITIAHRLLSIADYDSVVVLEAGRIVEQGSVKQLLDRKGDEAVFRRLCEESGDTEAIRRALSL</sequence>
<comment type="caution">
    <text evidence="12">The sequence shown here is derived from an EMBL/GenBank/DDBJ whole genome shotgun (WGS) entry which is preliminary data.</text>
</comment>
<evidence type="ECO:0008006" key="14">
    <source>
        <dbReference type="Google" id="ProtNLM"/>
    </source>
</evidence>
<evidence type="ECO:0000256" key="7">
    <source>
        <dbReference type="ARBA" id="ARBA00022989"/>
    </source>
</evidence>
<dbReference type="InterPro" id="IPR036640">
    <property type="entry name" value="ABC1_TM_sf"/>
</dbReference>
<keyword evidence="8 9" id="KW-0472">Membrane</keyword>
<evidence type="ECO:0000256" key="6">
    <source>
        <dbReference type="ARBA" id="ARBA00022840"/>
    </source>
</evidence>
<dbReference type="GO" id="GO:0140359">
    <property type="term" value="F:ABC-type transporter activity"/>
    <property type="evidence" value="ECO:0007669"/>
    <property type="project" value="InterPro"/>
</dbReference>
<gene>
    <name evidence="12" type="ORF">VPNG_10346</name>
</gene>
<evidence type="ECO:0000256" key="8">
    <source>
        <dbReference type="ARBA" id="ARBA00023136"/>
    </source>
</evidence>
<dbReference type="SMART" id="SM00382">
    <property type="entry name" value="AAA"/>
    <property type="match status" value="1"/>
</dbReference>
<dbReference type="Pfam" id="PF00005">
    <property type="entry name" value="ABC_tran"/>
    <property type="match status" value="1"/>
</dbReference>
<dbReference type="STRING" id="1230097.A0A423VD22"/>
<keyword evidence="6" id="KW-0067">ATP-binding</keyword>
<evidence type="ECO:0000256" key="2">
    <source>
        <dbReference type="ARBA" id="ARBA00022448"/>
    </source>
</evidence>
<keyword evidence="13" id="KW-1185">Reference proteome</keyword>
<evidence type="ECO:0000256" key="1">
    <source>
        <dbReference type="ARBA" id="ARBA00004141"/>
    </source>
</evidence>